<sequence>MTRHIAFEGPHNFRDLGGYPTADGRTVRWGRLYRSASLAALGSAADLERFRALDIGTVIDLRYPWEIARKGRAPELDGVAYHNLSIEHRPYDQAEIDPDLDPWRYLADRFAEVAEDGVAEIRTVLELIADADRPVVFHCASGKDRTGLIAALVLSLLGVGEDDVAADFALTELATARLVAEWHAAHPGRTLRWPGFGRAPEDVIRLVLADLTAAHGSVHAYATGTVGVDEALIGRLRARLLPDRPEGAHR</sequence>
<reference evidence="5" key="1">
    <citation type="submission" date="2022-10" db="EMBL/GenBank/DDBJ databases">
        <title>The complete genomes of actinobacterial strains from the NBC collection.</title>
        <authorList>
            <person name="Joergensen T.S."/>
            <person name="Alvarez Arevalo M."/>
            <person name="Sterndorff E.B."/>
            <person name="Faurdal D."/>
            <person name="Vuksanovic O."/>
            <person name="Mourched A.-S."/>
            <person name="Charusanti P."/>
            <person name="Shaw S."/>
            <person name="Blin K."/>
            <person name="Weber T."/>
        </authorList>
    </citation>
    <scope>NUCLEOTIDE SEQUENCE</scope>
    <source>
        <strain evidence="5">NBC_00222</strain>
    </source>
</reference>
<feature type="domain" description="Rhodanese" evidence="4">
    <location>
        <begin position="130"/>
        <end position="191"/>
    </location>
</feature>
<proteinExistence type="inferred from homology"/>
<name>A0ABZ1U7E5_9ACTN</name>
<feature type="domain" description="Tyrosine specific protein phosphatases" evidence="3">
    <location>
        <begin position="115"/>
        <end position="177"/>
    </location>
</feature>
<protein>
    <recommendedName>
        <fullName evidence="2">protein-tyrosine-phosphatase</fullName>
        <ecNumber evidence="2">3.1.3.48</ecNumber>
    </recommendedName>
</protein>
<dbReference type="InterPro" id="IPR016130">
    <property type="entry name" value="Tyr_Pase_AS"/>
</dbReference>
<dbReference type="EC" id="3.1.3.48" evidence="2"/>
<gene>
    <name evidence="5" type="ORF">OHA16_29870</name>
</gene>
<dbReference type="RefSeq" id="WP_328957387.1">
    <property type="nucleotide sequence ID" value="NZ_CP108110.1"/>
</dbReference>
<dbReference type="PROSITE" id="PS50206">
    <property type="entry name" value="RHODANESE_3"/>
    <property type="match status" value="1"/>
</dbReference>
<dbReference type="Pfam" id="PF13350">
    <property type="entry name" value="Y_phosphatase3"/>
    <property type="match status" value="1"/>
</dbReference>
<evidence type="ECO:0000256" key="2">
    <source>
        <dbReference type="ARBA" id="ARBA00013064"/>
    </source>
</evidence>
<evidence type="ECO:0000256" key="1">
    <source>
        <dbReference type="ARBA" id="ARBA00009580"/>
    </source>
</evidence>
<dbReference type="PROSITE" id="PS50056">
    <property type="entry name" value="TYR_PHOSPHATASE_2"/>
    <property type="match status" value="1"/>
</dbReference>
<dbReference type="PROSITE" id="PS00383">
    <property type="entry name" value="TYR_PHOSPHATASE_1"/>
    <property type="match status" value="1"/>
</dbReference>
<comment type="similarity">
    <text evidence="1">Belongs to the protein-tyrosine phosphatase family.</text>
</comment>
<dbReference type="Proteomes" id="UP001432222">
    <property type="component" value="Chromosome"/>
</dbReference>
<dbReference type="SUPFAM" id="SSF52799">
    <property type="entry name" value="(Phosphotyrosine protein) phosphatases II"/>
    <property type="match status" value="1"/>
</dbReference>
<dbReference type="PANTHER" id="PTHR31126">
    <property type="entry name" value="TYROSINE-PROTEIN PHOSPHATASE"/>
    <property type="match status" value="1"/>
</dbReference>
<dbReference type="InterPro" id="IPR026893">
    <property type="entry name" value="Tyr/Ser_Pase_IphP-type"/>
</dbReference>
<dbReference type="InterPro" id="IPR001763">
    <property type="entry name" value="Rhodanese-like_dom"/>
</dbReference>
<dbReference type="Gene3D" id="3.90.190.10">
    <property type="entry name" value="Protein tyrosine phosphatase superfamily"/>
    <property type="match status" value="1"/>
</dbReference>
<evidence type="ECO:0000313" key="6">
    <source>
        <dbReference type="Proteomes" id="UP001432222"/>
    </source>
</evidence>
<dbReference type="InterPro" id="IPR029021">
    <property type="entry name" value="Prot-tyrosine_phosphatase-like"/>
</dbReference>
<organism evidence="5 6">
    <name type="scientific">Kitasatospora purpeofusca</name>
    <dbReference type="NCBI Taxonomy" id="67352"/>
    <lineage>
        <taxon>Bacteria</taxon>
        <taxon>Bacillati</taxon>
        <taxon>Actinomycetota</taxon>
        <taxon>Actinomycetes</taxon>
        <taxon>Kitasatosporales</taxon>
        <taxon>Streptomycetaceae</taxon>
        <taxon>Kitasatospora</taxon>
    </lineage>
</organism>
<evidence type="ECO:0000313" key="5">
    <source>
        <dbReference type="EMBL" id="WUQ86799.1"/>
    </source>
</evidence>
<evidence type="ECO:0000259" key="4">
    <source>
        <dbReference type="PROSITE" id="PS50206"/>
    </source>
</evidence>
<accession>A0ABZ1U7E5</accession>
<dbReference type="PANTHER" id="PTHR31126:SF1">
    <property type="entry name" value="TYROSINE SPECIFIC PROTEIN PHOSPHATASES DOMAIN-CONTAINING PROTEIN"/>
    <property type="match status" value="1"/>
</dbReference>
<evidence type="ECO:0000259" key="3">
    <source>
        <dbReference type="PROSITE" id="PS50056"/>
    </source>
</evidence>
<dbReference type="InterPro" id="IPR000387">
    <property type="entry name" value="Tyr_Pase_dom"/>
</dbReference>
<keyword evidence="6" id="KW-1185">Reference proteome</keyword>
<dbReference type="EMBL" id="CP108110">
    <property type="protein sequence ID" value="WUQ86799.1"/>
    <property type="molecule type" value="Genomic_DNA"/>
</dbReference>